<sequence>MRKDATIQGSLNHDVTYQTLDLGPGIVSIQWGLAHQHGTARSLSKRGVDVLDAADECLFKKKCITFTNEDDISWLKREMGDIKEGMKEIAEHLQGDVDYKLEEILVYL</sequence>
<dbReference type="RefSeq" id="XP_001878733.1">
    <property type="nucleotide sequence ID" value="XM_001878698.1"/>
</dbReference>
<gene>
    <name evidence="1" type="ORF">LACBIDRAFT_325215</name>
</gene>
<dbReference type="HOGENOM" id="CLU_2197413_0_0_1"/>
<dbReference type="Proteomes" id="UP000001194">
    <property type="component" value="Unassembled WGS sequence"/>
</dbReference>
<dbReference type="KEGG" id="lbc:LACBIDRAFT_325215"/>
<evidence type="ECO:0000313" key="2">
    <source>
        <dbReference type="Proteomes" id="UP000001194"/>
    </source>
</evidence>
<protein>
    <submittedName>
        <fullName evidence="1">Predicted protein</fullName>
    </submittedName>
</protein>
<evidence type="ECO:0000313" key="1">
    <source>
        <dbReference type="EMBL" id="EDR10283.1"/>
    </source>
</evidence>
<dbReference type="AlphaFoldDB" id="B0D478"/>
<keyword evidence="2" id="KW-1185">Reference proteome</keyword>
<reference evidence="1 2" key="1">
    <citation type="journal article" date="2008" name="Nature">
        <title>The genome of Laccaria bicolor provides insights into mycorrhizal symbiosis.</title>
        <authorList>
            <person name="Martin F."/>
            <person name="Aerts A."/>
            <person name="Ahren D."/>
            <person name="Brun A."/>
            <person name="Danchin E.G.J."/>
            <person name="Duchaussoy F."/>
            <person name="Gibon J."/>
            <person name="Kohler A."/>
            <person name="Lindquist E."/>
            <person name="Pereda V."/>
            <person name="Salamov A."/>
            <person name="Shapiro H.J."/>
            <person name="Wuyts J."/>
            <person name="Blaudez D."/>
            <person name="Buee M."/>
            <person name="Brokstein P."/>
            <person name="Canbaeck B."/>
            <person name="Cohen D."/>
            <person name="Courty P.E."/>
            <person name="Coutinho P.M."/>
            <person name="Delaruelle C."/>
            <person name="Detter J.C."/>
            <person name="Deveau A."/>
            <person name="DiFazio S."/>
            <person name="Duplessis S."/>
            <person name="Fraissinet-Tachet L."/>
            <person name="Lucic E."/>
            <person name="Frey-Klett P."/>
            <person name="Fourrey C."/>
            <person name="Feussner I."/>
            <person name="Gay G."/>
            <person name="Grimwood J."/>
            <person name="Hoegger P.J."/>
            <person name="Jain P."/>
            <person name="Kilaru S."/>
            <person name="Labbe J."/>
            <person name="Lin Y.C."/>
            <person name="Legue V."/>
            <person name="Le Tacon F."/>
            <person name="Marmeisse R."/>
            <person name="Melayah D."/>
            <person name="Montanini B."/>
            <person name="Muratet M."/>
            <person name="Nehls U."/>
            <person name="Niculita-Hirzel H."/>
            <person name="Oudot-Le Secq M.P."/>
            <person name="Peter M."/>
            <person name="Quesneville H."/>
            <person name="Rajashekar B."/>
            <person name="Reich M."/>
            <person name="Rouhier N."/>
            <person name="Schmutz J."/>
            <person name="Yin T."/>
            <person name="Chalot M."/>
            <person name="Henrissat B."/>
            <person name="Kuees U."/>
            <person name="Lucas S."/>
            <person name="Van de Peer Y."/>
            <person name="Podila G.K."/>
            <person name="Polle A."/>
            <person name="Pukkila P.J."/>
            <person name="Richardson P.M."/>
            <person name="Rouze P."/>
            <person name="Sanders I.R."/>
            <person name="Stajich J.E."/>
            <person name="Tunlid A."/>
            <person name="Tuskan G."/>
            <person name="Grigoriev I.V."/>
        </authorList>
    </citation>
    <scope>NUCLEOTIDE SEQUENCE [LARGE SCALE GENOMIC DNA]</scope>
    <source>
        <strain evidence="2">S238N-H82 / ATCC MYA-4686</strain>
    </source>
</reference>
<name>B0D478_LACBS</name>
<accession>B0D478</accession>
<dbReference type="EMBL" id="DS547097">
    <property type="protein sequence ID" value="EDR10283.1"/>
    <property type="molecule type" value="Genomic_DNA"/>
</dbReference>
<dbReference type="GeneID" id="6074662"/>
<organism evidence="2">
    <name type="scientific">Laccaria bicolor (strain S238N-H82 / ATCC MYA-4686)</name>
    <name type="common">Bicoloured deceiver</name>
    <name type="synonym">Laccaria laccata var. bicolor</name>
    <dbReference type="NCBI Taxonomy" id="486041"/>
    <lineage>
        <taxon>Eukaryota</taxon>
        <taxon>Fungi</taxon>
        <taxon>Dikarya</taxon>
        <taxon>Basidiomycota</taxon>
        <taxon>Agaricomycotina</taxon>
        <taxon>Agaricomycetes</taxon>
        <taxon>Agaricomycetidae</taxon>
        <taxon>Agaricales</taxon>
        <taxon>Agaricineae</taxon>
        <taxon>Hydnangiaceae</taxon>
        <taxon>Laccaria</taxon>
    </lineage>
</organism>
<dbReference type="OrthoDB" id="3100329at2759"/>
<dbReference type="InParanoid" id="B0D478"/>
<proteinExistence type="predicted"/>